<reference evidence="2 3" key="1">
    <citation type="submission" date="2022-10" db="EMBL/GenBank/DDBJ databases">
        <title>The complete genomes of actinobacterial strains from the NBC collection.</title>
        <authorList>
            <person name="Joergensen T.S."/>
            <person name="Alvarez Arevalo M."/>
            <person name="Sterndorff E.B."/>
            <person name="Faurdal D."/>
            <person name="Vuksanovic O."/>
            <person name="Mourched A.-S."/>
            <person name="Charusanti P."/>
            <person name="Shaw S."/>
            <person name="Blin K."/>
            <person name="Weber T."/>
        </authorList>
    </citation>
    <scope>NUCLEOTIDE SEQUENCE [LARGE SCALE GENOMIC DNA]</scope>
    <source>
        <strain evidence="2 3">NBC_00456</strain>
    </source>
</reference>
<sequence>MSTRRRIVVVWAGACLAGLAATFTLNSVSYTDDSNSPAPEATPTGTYDCQEIYDSIEQARAEARREQQDVIDASPDAAYQSVVVGGVAVPEECSGEVKSR</sequence>
<evidence type="ECO:0000256" key="1">
    <source>
        <dbReference type="SAM" id="SignalP"/>
    </source>
</evidence>
<name>A0ABZ1NJZ5_STRVL</name>
<dbReference type="EMBL" id="CP107906">
    <property type="protein sequence ID" value="WUG91991.1"/>
    <property type="molecule type" value="Genomic_DNA"/>
</dbReference>
<keyword evidence="1" id="KW-0732">Signal</keyword>
<proteinExistence type="predicted"/>
<keyword evidence="3" id="KW-1185">Reference proteome</keyword>
<feature type="signal peptide" evidence="1">
    <location>
        <begin position="1"/>
        <end position="20"/>
    </location>
</feature>
<gene>
    <name evidence="2" type="ORF">OHB29_02465</name>
</gene>
<evidence type="ECO:0000313" key="3">
    <source>
        <dbReference type="Proteomes" id="UP001341259"/>
    </source>
</evidence>
<evidence type="ECO:0008006" key="4">
    <source>
        <dbReference type="Google" id="ProtNLM"/>
    </source>
</evidence>
<organism evidence="2 3">
    <name type="scientific">Streptomyces violaceus</name>
    <name type="common">Streptomyces venezuelae</name>
    <dbReference type="NCBI Taxonomy" id="1936"/>
    <lineage>
        <taxon>Bacteria</taxon>
        <taxon>Bacillati</taxon>
        <taxon>Actinomycetota</taxon>
        <taxon>Actinomycetes</taxon>
        <taxon>Kitasatosporales</taxon>
        <taxon>Streptomycetaceae</taxon>
        <taxon>Streptomyces</taxon>
    </lineage>
</organism>
<evidence type="ECO:0000313" key="2">
    <source>
        <dbReference type="EMBL" id="WUG91991.1"/>
    </source>
</evidence>
<dbReference type="RefSeq" id="WP_328336422.1">
    <property type="nucleotide sequence ID" value="NZ_CP107906.1"/>
</dbReference>
<dbReference type="Proteomes" id="UP001341259">
    <property type="component" value="Chromosome"/>
</dbReference>
<protein>
    <recommendedName>
        <fullName evidence="4">Secreted protein</fullName>
    </recommendedName>
</protein>
<feature type="chain" id="PRO_5047117470" description="Secreted protein" evidence="1">
    <location>
        <begin position="21"/>
        <end position="100"/>
    </location>
</feature>
<accession>A0ABZ1NJZ5</accession>